<dbReference type="SUPFAM" id="SSF55729">
    <property type="entry name" value="Acyl-CoA N-acyltransferases (Nat)"/>
    <property type="match status" value="1"/>
</dbReference>
<dbReference type="EMBL" id="SDMR01000009">
    <property type="protein sequence ID" value="TBT94853.1"/>
    <property type="molecule type" value="Genomic_DNA"/>
</dbReference>
<dbReference type="InterPro" id="IPR000182">
    <property type="entry name" value="GNAT_dom"/>
</dbReference>
<keyword evidence="3" id="KW-1185">Reference proteome</keyword>
<keyword evidence="2" id="KW-0808">Transferase</keyword>
<organism evidence="2 3">
    <name type="scientific">Propioniciclava tarda</name>
    <dbReference type="NCBI Taxonomy" id="433330"/>
    <lineage>
        <taxon>Bacteria</taxon>
        <taxon>Bacillati</taxon>
        <taxon>Actinomycetota</taxon>
        <taxon>Actinomycetes</taxon>
        <taxon>Propionibacteriales</taxon>
        <taxon>Propionibacteriaceae</taxon>
        <taxon>Propioniciclava</taxon>
    </lineage>
</organism>
<comment type="caution">
    <text evidence="2">The sequence shown here is derived from an EMBL/GenBank/DDBJ whole genome shotgun (WGS) entry which is preliminary data.</text>
</comment>
<dbReference type="AlphaFoldDB" id="A0A4Q9KK78"/>
<dbReference type="InterPro" id="IPR016181">
    <property type="entry name" value="Acyl_CoA_acyltransferase"/>
</dbReference>
<dbReference type="GO" id="GO:0016747">
    <property type="term" value="F:acyltransferase activity, transferring groups other than amino-acyl groups"/>
    <property type="evidence" value="ECO:0007669"/>
    <property type="project" value="InterPro"/>
</dbReference>
<evidence type="ECO:0000259" key="1">
    <source>
        <dbReference type="PROSITE" id="PS51186"/>
    </source>
</evidence>
<gene>
    <name evidence="2" type="ORF">ET996_08725</name>
</gene>
<accession>A0A4Q9KK78</accession>
<dbReference type="PROSITE" id="PS51186">
    <property type="entry name" value="GNAT"/>
    <property type="match status" value="1"/>
</dbReference>
<evidence type="ECO:0000313" key="3">
    <source>
        <dbReference type="Proteomes" id="UP000291933"/>
    </source>
</evidence>
<sequence length="239" mass="26517">MDGPISRQDGRVTRTIEDLFPPFGVTITCGPLSMRPLRESDAPGFEDAVRTHGIYDDGRVMPFLTPWADAGDRIGVNLLQQLLWSNWATFSPDQWQLPFRVEFEGRFVGVQDVFTRTPFLATRTLETGSWLLRPEQGRGTGTLMRQAVCAFAFDDLGAERMASGAFLGNERSLGVSRKVGYVPNGVHRLPQPDGEGWREELQLLLTPDAFVRPSDPVVCTGVDAFRRFIGLDAESDAPS</sequence>
<proteinExistence type="predicted"/>
<evidence type="ECO:0000313" key="2">
    <source>
        <dbReference type="EMBL" id="TBT94853.1"/>
    </source>
</evidence>
<feature type="domain" description="N-acetyltransferase" evidence="1">
    <location>
        <begin position="32"/>
        <end position="204"/>
    </location>
</feature>
<dbReference type="Gene3D" id="3.40.630.30">
    <property type="match status" value="1"/>
</dbReference>
<dbReference type="Proteomes" id="UP000291933">
    <property type="component" value="Unassembled WGS sequence"/>
</dbReference>
<reference evidence="2 3" key="1">
    <citation type="submission" date="2019-01" db="EMBL/GenBank/DDBJ databases">
        <title>Lactibacter flavus gen. nov., sp. nov., a novel bacterium of the family Propionibacteriaceae isolated from raw milk and dairy products.</title>
        <authorList>
            <person name="Huptas C."/>
            <person name="Wenning M."/>
            <person name="Breitenwieser F."/>
            <person name="Doll E."/>
            <person name="Von Neubeck M."/>
            <person name="Busse H.-J."/>
            <person name="Scherer S."/>
        </authorList>
    </citation>
    <scope>NUCLEOTIDE SEQUENCE [LARGE SCALE GENOMIC DNA]</scope>
    <source>
        <strain evidence="2 3">DSM 22130</strain>
    </source>
</reference>
<protein>
    <submittedName>
        <fullName evidence="2">N-acetyltransferase</fullName>
    </submittedName>
</protein>
<dbReference type="Pfam" id="PF13302">
    <property type="entry name" value="Acetyltransf_3"/>
    <property type="match status" value="1"/>
</dbReference>
<name>A0A4Q9KK78_PROTD</name>
<dbReference type="OrthoDB" id="3466127at2"/>